<organism evidence="1 2">
    <name type="scientific">Pseudomonas fakonensis</name>
    <dbReference type="NCBI Taxonomy" id="2842355"/>
    <lineage>
        <taxon>Bacteria</taxon>
        <taxon>Pseudomonadati</taxon>
        <taxon>Pseudomonadota</taxon>
        <taxon>Gammaproteobacteria</taxon>
        <taxon>Pseudomonadales</taxon>
        <taxon>Pseudomonadaceae</taxon>
        <taxon>Pseudomonas</taxon>
    </lineage>
</organism>
<dbReference type="PROSITE" id="PS51257">
    <property type="entry name" value="PROKAR_LIPOPROTEIN"/>
    <property type="match status" value="1"/>
</dbReference>
<gene>
    <name evidence="1" type="ORF">KSS94_10030</name>
</gene>
<sequence length="259" mass="29915">MVRGRSFYLLVMLFGVSLLVGCSDKEANTFTLVGELPPGFAYSAGVWYVPDPERKCEVTDWRRTMPSLNRKWRQDYNPVAVIEIRKIIKGCHMILSRIKMEIHAAYGDKFHQVSYDNASIGVLLDVPEEARRVMTSEREDTFYGECQWLFRTAGKTRVIWKLLDCKKDNERGEKGRGKPFALYALDQLPGLTVRMNVRLAEKERPSMGDTWVEFANGWKRCLGEGMDDVRGFCRGNYSDFSEFIMPDMRRCTIYPGCEE</sequence>
<proteinExistence type="predicted"/>
<dbReference type="EMBL" id="CP077076">
    <property type="protein sequence ID" value="QXH54171.1"/>
    <property type="molecule type" value="Genomic_DNA"/>
</dbReference>
<evidence type="ECO:0008006" key="3">
    <source>
        <dbReference type="Google" id="ProtNLM"/>
    </source>
</evidence>
<protein>
    <recommendedName>
        <fullName evidence="3">Lipoprotein</fullName>
    </recommendedName>
</protein>
<evidence type="ECO:0000313" key="2">
    <source>
        <dbReference type="Proteomes" id="UP001046350"/>
    </source>
</evidence>
<evidence type="ECO:0000313" key="1">
    <source>
        <dbReference type="EMBL" id="QXH54171.1"/>
    </source>
</evidence>
<reference evidence="1" key="1">
    <citation type="journal article" date="2021" name="Microorganisms">
        <title>The Ever-Expanding Pseudomonas Genus: Description of 43 New Species and Partition of the Pseudomonas putida Group.</title>
        <authorList>
            <person name="Girard L."/>
            <person name="Lood C."/>
            <person name="Hofte M."/>
            <person name="Vandamme P."/>
            <person name="Rokni-Zadeh H."/>
            <person name="van Noort V."/>
            <person name="Lavigne R."/>
            <person name="De Mot R."/>
        </authorList>
    </citation>
    <scope>NUCLEOTIDE SEQUENCE</scope>
    <source>
        <strain evidence="1">COW40</strain>
    </source>
</reference>
<accession>A0ABX8NCU3</accession>
<dbReference type="Proteomes" id="UP001046350">
    <property type="component" value="Chromosome"/>
</dbReference>
<name>A0ABX8NCU3_9PSED</name>
<keyword evidence="2" id="KW-1185">Reference proteome</keyword>